<organism evidence="2 3">
    <name type="scientific">Klenkia marina</name>
    <dbReference type="NCBI Taxonomy" id="1960309"/>
    <lineage>
        <taxon>Bacteria</taxon>
        <taxon>Bacillati</taxon>
        <taxon>Actinomycetota</taxon>
        <taxon>Actinomycetes</taxon>
        <taxon>Geodermatophilales</taxon>
        <taxon>Geodermatophilaceae</taxon>
        <taxon>Klenkia</taxon>
    </lineage>
</organism>
<evidence type="ECO:0000313" key="3">
    <source>
        <dbReference type="Proteomes" id="UP000198981"/>
    </source>
</evidence>
<dbReference type="InterPro" id="IPR025449">
    <property type="entry name" value="JetB"/>
</dbReference>
<protein>
    <recommendedName>
        <fullName evidence="4">DUF4194 domain-containing protein</fullName>
    </recommendedName>
</protein>
<dbReference type="OrthoDB" id="5295172at2"/>
<gene>
    <name evidence="2" type="ORF">SAMN03159343_3397</name>
</gene>
<evidence type="ECO:0000256" key="1">
    <source>
        <dbReference type="SAM" id="MobiDB-lite"/>
    </source>
</evidence>
<sequence length="225" mass="24453">MTALLPEATSSTSSSTTSPTSPRAELSLPLVVTSLMRGVVYREAAPEVWRHLVALQPDLRDHVATMGLVAVVDEAEGYAFLRQRPEEPAEGGPAIPRLVARRSLSYPVSLLLALLRRRLAVADTGDTGGRLVLSRLEIVDLVADLLPDPGRRNRLLEQVDGHIAKVVELGFLRRMPGGAGGSDGRFEVRRVLKAFVDAQWLADFDTKLAEYAATQQTQPAVEDLP</sequence>
<dbReference type="Pfam" id="PF13835">
    <property type="entry name" value="DUF4194"/>
    <property type="match status" value="1"/>
</dbReference>
<dbReference type="Proteomes" id="UP000198981">
    <property type="component" value="Unassembled WGS sequence"/>
</dbReference>
<dbReference type="STRING" id="1960309.SAMN03159343_3397"/>
<reference evidence="3" key="1">
    <citation type="submission" date="2016-10" db="EMBL/GenBank/DDBJ databases">
        <authorList>
            <person name="Varghese N."/>
            <person name="Submissions S."/>
        </authorList>
    </citation>
    <scope>NUCLEOTIDE SEQUENCE [LARGE SCALE GENOMIC DNA]</scope>
    <source>
        <strain evidence="3">DSM 45722</strain>
    </source>
</reference>
<dbReference type="RefSeq" id="WP_092806544.1">
    <property type="nucleotide sequence ID" value="NZ_FMUH01000006.1"/>
</dbReference>
<name>A0A1G4YSD9_9ACTN</name>
<keyword evidence="3" id="KW-1185">Reference proteome</keyword>
<evidence type="ECO:0008006" key="4">
    <source>
        <dbReference type="Google" id="ProtNLM"/>
    </source>
</evidence>
<dbReference type="AlphaFoldDB" id="A0A1G4YSD9"/>
<proteinExistence type="predicted"/>
<feature type="region of interest" description="Disordered" evidence="1">
    <location>
        <begin position="1"/>
        <end position="23"/>
    </location>
</feature>
<dbReference type="EMBL" id="FMUH01000006">
    <property type="protein sequence ID" value="SCX56372.1"/>
    <property type="molecule type" value="Genomic_DNA"/>
</dbReference>
<feature type="compositionally biased region" description="Low complexity" evidence="1">
    <location>
        <begin position="9"/>
        <end position="22"/>
    </location>
</feature>
<evidence type="ECO:0000313" key="2">
    <source>
        <dbReference type="EMBL" id="SCX56372.1"/>
    </source>
</evidence>
<accession>A0A1G4YSD9</accession>